<comment type="caution">
    <text evidence="2">The sequence shown here is derived from an EMBL/GenBank/DDBJ whole genome shotgun (WGS) entry which is preliminary data.</text>
</comment>
<feature type="region of interest" description="Disordered" evidence="1">
    <location>
        <begin position="115"/>
        <end position="145"/>
    </location>
</feature>
<dbReference type="Proteomes" id="UP001295684">
    <property type="component" value="Unassembled WGS sequence"/>
</dbReference>
<evidence type="ECO:0000256" key="1">
    <source>
        <dbReference type="SAM" id="MobiDB-lite"/>
    </source>
</evidence>
<feature type="compositionally biased region" description="Basic and acidic residues" evidence="1">
    <location>
        <begin position="115"/>
        <end position="125"/>
    </location>
</feature>
<evidence type="ECO:0000313" key="2">
    <source>
        <dbReference type="EMBL" id="CAI2363652.1"/>
    </source>
</evidence>
<organism evidence="2 3">
    <name type="scientific">Euplotes crassus</name>
    <dbReference type="NCBI Taxonomy" id="5936"/>
    <lineage>
        <taxon>Eukaryota</taxon>
        <taxon>Sar</taxon>
        <taxon>Alveolata</taxon>
        <taxon>Ciliophora</taxon>
        <taxon>Intramacronucleata</taxon>
        <taxon>Spirotrichea</taxon>
        <taxon>Hypotrichia</taxon>
        <taxon>Euplotida</taxon>
        <taxon>Euplotidae</taxon>
        <taxon>Moneuplotes</taxon>
    </lineage>
</organism>
<name>A0AAD1UAE5_EUPCR</name>
<dbReference type="AlphaFoldDB" id="A0AAD1UAE5"/>
<evidence type="ECO:0000313" key="3">
    <source>
        <dbReference type="Proteomes" id="UP001295684"/>
    </source>
</evidence>
<proteinExistence type="predicted"/>
<protein>
    <submittedName>
        <fullName evidence="2">Uncharacterized protein</fullName>
    </submittedName>
</protein>
<gene>
    <name evidence="2" type="ORF">ECRASSUSDP1_LOCUS4988</name>
</gene>
<reference evidence="2" key="1">
    <citation type="submission" date="2023-07" db="EMBL/GenBank/DDBJ databases">
        <authorList>
            <consortium name="AG Swart"/>
            <person name="Singh M."/>
            <person name="Singh A."/>
            <person name="Seah K."/>
            <person name="Emmerich C."/>
        </authorList>
    </citation>
    <scope>NUCLEOTIDE SEQUENCE</scope>
    <source>
        <strain evidence="2">DP1</strain>
    </source>
</reference>
<dbReference type="EMBL" id="CAMPGE010004803">
    <property type="protein sequence ID" value="CAI2363652.1"/>
    <property type="molecule type" value="Genomic_DNA"/>
</dbReference>
<accession>A0AAD1UAE5</accession>
<feature type="compositionally biased region" description="Low complexity" evidence="1">
    <location>
        <begin position="126"/>
        <end position="145"/>
    </location>
</feature>
<sequence>MKSSRGPSAHKYRDYLKINRIQPPHNINKCVDKPSINEVDFKTRYASINSKKGIRNYQEGMNSFILNDNKDRARSNMQKFSNLNGDIDITPYFNEVEEDFYSIFSKISLEESKGSFQGEENKQECIQESSSSEQSSPSVSQSEMSPDNLYHEAYLKIQNCVQDSEGSLASIREASNSHDPLNSNYCKKVERVRKYLLDEIQTEAKP</sequence>
<keyword evidence="3" id="KW-1185">Reference proteome</keyword>